<dbReference type="GO" id="GO:0015937">
    <property type="term" value="P:coenzyme A biosynthetic process"/>
    <property type="evidence" value="ECO:0007669"/>
    <property type="project" value="InterPro"/>
</dbReference>
<accession>A0A1G4G4V5</accession>
<organism evidence="2 3">
    <name type="scientific">Petrimonas mucosa</name>
    <dbReference type="NCBI Taxonomy" id="1642646"/>
    <lineage>
        <taxon>Bacteria</taxon>
        <taxon>Pseudomonadati</taxon>
        <taxon>Bacteroidota</taxon>
        <taxon>Bacteroidia</taxon>
        <taxon>Bacteroidales</taxon>
        <taxon>Dysgonomonadaceae</taxon>
        <taxon>Petrimonas</taxon>
    </lineage>
</organism>
<dbReference type="GO" id="GO:0004633">
    <property type="term" value="F:phosphopantothenoylcysteine decarboxylase activity"/>
    <property type="evidence" value="ECO:0007669"/>
    <property type="project" value="UniProtKB-EC"/>
</dbReference>
<dbReference type="GO" id="GO:0010181">
    <property type="term" value="F:FMN binding"/>
    <property type="evidence" value="ECO:0007669"/>
    <property type="project" value="InterPro"/>
</dbReference>
<evidence type="ECO:0000313" key="2">
    <source>
        <dbReference type="EMBL" id="SCM55961.1"/>
    </source>
</evidence>
<evidence type="ECO:0000313" key="3">
    <source>
        <dbReference type="Proteomes" id="UP000178485"/>
    </source>
</evidence>
<dbReference type="InterPro" id="IPR005252">
    <property type="entry name" value="CoaBC"/>
</dbReference>
<dbReference type="RefSeq" id="WP_071136157.1">
    <property type="nucleotide sequence ID" value="NZ_DUQN01000028.1"/>
</dbReference>
<dbReference type="KEGG" id="pmuc:ING2E5A_0656"/>
<dbReference type="PANTHER" id="PTHR14359:SF6">
    <property type="entry name" value="PHOSPHOPANTOTHENOYLCYSTEINE DECARBOXYLASE"/>
    <property type="match status" value="1"/>
</dbReference>
<reference evidence="2 3" key="1">
    <citation type="submission" date="2016-08" db="EMBL/GenBank/DDBJ databases">
        <authorList>
            <person name="Seilhamer J.J."/>
        </authorList>
    </citation>
    <scope>NUCLEOTIDE SEQUENCE [LARGE SCALE GENOMIC DNA]</scope>
    <source>
        <strain evidence="2">ING2-E5A</strain>
    </source>
</reference>
<name>A0A1G4G4V5_9BACT</name>
<gene>
    <name evidence="2" type="primary">coaBC</name>
    <name evidence="2" type="ORF">ING2E5A_0656</name>
</gene>
<dbReference type="GO" id="GO:0015941">
    <property type="term" value="P:pantothenate catabolic process"/>
    <property type="evidence" value="ECO:0007669"/>
    <property type="project" value="InterPro"/>
</dbReference>
<evidence type="ECO:0000259" key="1">
    <source>
        <dbReference type="Pfam" id="PF02441"/>
    </source>
</evidence>
<dbReference type="EC" id="4.1.1.36" evidence="2"/>
<dbReference type="AlphaFoldDB" id="A0A1G4G4V5"/>
<dbReference type="GO" id="GO:0071513">
    <property type="term" value="C:phosphopantothenoylcysteine decarboxylase complex"/>
    <property type="evidence" value="ECO:0007669"/>
    <property type="project" value="TreeGrafter"/>
</dbReference>
<dbReference type="SUPFAM" id="SSF52507">
    <property type="entry name" value="Homo-oligomeric flavin-containing Cys decarboxylases, HFCD"/>
    <property type="match status" value="1"/>
</dbReference>
<dbReference type="STRING" id="1642646.ING2E5A_0656"/>
<dbReference type="InterPro" id="IPR003382">
    <property type="entry name" value="Flavoprotein"/>
</dbReference>
<feature type="domain" description="Flavoprotein" evidence="1">
    <location>
        <begin position="2"/>
        <end position="172"/>
    </location>
</feature>
<dbReference type="Gene3D" id="3.40.50.1950">
    <property type="entry name" value="Flavin prenyltransferase-like"/>
    <property type="match status" value="1"/>
</dbReference>
<dbReference type="PANTHER" id="PTHR14359">
    <property type="entry name" value="HOMO-OLIGOMERIC FLAVIN CONTAINING CYS DECARBOXYLASE FAMILY"/>
    <property type="match status" value="1"/>
</dbReference>
<dbReference type="Pfam" id="PF02441">
    <property type="entry name" value="Flavoprotein"/>
    <property type="match status" value="1"/>
</dbReference>
<protein>
    <submittedName>
        <fullName evidence="2">Putative coenzyme A biosynthesis bifunctional protein CoaBC</fullName>
        <ecNumber evidence="2">4.1.1.36</ecNumber>
    </submittedName>
</protein>
<sequence>MKTIVIGVSGGIACYKAVEVVNQLKKDGYNVEVIMTRSAQEFVTPLTFKTMSHNPVVTEMFDPVREWDTKHIDLAKAADLFVIVPATANIIGKIASGIADDMLSTTVMAARCPVLIFPAMNSYMYENPIVQHNIEKLKGWGYHVYDTAEGELACGDFGKGKLLPWEDIVKIIEEFPDATLSR</sequence>
<dbReference type="EMBL" id="LT608328">
    <property type="protein sequence ID" value="SCM55961.1"/>
    <property type="molecule type" value="Genomic_DNA"/>
</dbReference>
<dbReference type="Proteomes" id="UP000178485">
    <property type="component" value="Chromosome i"/>
</dbReference>
<dbReference type="GO" id="GO:0004632">
    <property type="term" value="F:phosphopantothenate--cysteine ligase activity"/>
    <property type="evidence" value="ECO:0007669"/>
    <property type="project" value="InterPro"/>
</dbReference>
<dbReference type="NCBIfam" id="TIGR00521">
    <property type="entry name" value="coaBC_dfp"/>
    <property type="match status" value="1"/>
</dbReference>
<keyword evidence="3" id="KW-1185">Reference proteome</keyword>
<dbReference type="InterPro" id="IPR036551">
    <property type="entry name" value="Flavin_trans-like"/>
</dbReference>
<keyword evidence="2" id="KW-0456">Lyase</keyword>
<proteinExistence type="predicted"/>